<feature type="transmembrane region" description="Helical" evidence="1">
    <location>
        <begin position="51"/>
        <end position="69"/>
    </location>
</feature>
<dbReference type="AlphaFoldDB" id="X1ILE0"/>
<name>X1ILE0_9ZZZZ</name>
<keyword evidence="1" id="KW-1133">Transmembrane helix</keyword>
<feature type="transmembrane region" description="Helical" evidence="1">
    <location>
        <begin position="81"/>
        <end position="106"/>
    </location>
</feature>
<keyword evidence="1" id="KW-0472">Membrane</keyword>
<organism evidence="3">
    <name type="scientific">marine sediment metagenome</name>
    <dbReference type="NCBI Taxonomy" id="412755"/>
    <lineage>
        <taxon>unclassified sequences</taxon>
        <taxon>metagenomes</taxon>
        <taxon>ecological metagenomes</taxon>
    </lineage>
</organism>
<keyword evidence="1" id="KW-0812">Transmembrane</keyword>
<dbReference type="EMBL" id="BART01000379">
    <property type="protein sequence ID" value="GAG71537.1"/>
    <property type="molecule type" value="Genomic_DNA"/>
</dbReference>
<dbReference type="EMBL" id="BARU01019916">
    <property type="protein sequence ID" value="GAH58383.1"/>
    <property type="molecule type" value="Genomic_DNA"/>
</dbReference>
<feature type="transmembrane region" description="Helical" evidence="1">
    <location>
        <begin position="12"/>
        <end position="31"/>
    </location>
</feature>
<protein>
    <submittedName>
        <fullName evidence="3">Uncharacterized protein</fullName>
    </submittedName>
</protein>
<reference evidence="3" key="1">
    <citation type="journal article" date="2014" name="Front. Microbiol.">
        <title>High frequency of phylogenetically diverse reductive dehalogenase-homologous genes in deep subseafloor sedimentary metagenomes.</title>
        <authorList>
            <person name="Kawai M."/>
            <person name="Futagami T."/>
            <person name="Toyoda A."/>
            <person name="Takaki Y."/>
            <person name="Nishi S."/>
            <person name="Hori S."/>
            <person name="Arai W."/>
            <person name="Tsubouchi T."/>
            <person name="Morono Y."/>
            <person name="Uchiyama I."/>
            <person name="Ito T."/>
            <person name="Fujiyama A."/>
            <person name="Inagaki F."/>
            <person name="Takami H."/>
        </authorList>
    </citation>
    <scope>NUCLEOTIDE SEQUENCE</scope>
    <source>
        <strain evidence="3">Expedition CK06-06</strain>
    </source>
</reference>
<proteinExistence type="predicted"/>
<comment type="caution">
    <text evidence="3">The sequence shown here is derived from an EMBL/GenBank/DDBJ whole genome shotgun (WGS) entry which is preliminary data.</text>
</comment>
<sequence>MNNKYNKIEIAIIILSIICLLAFIILFIKGFNSRAFRNAELWEKILFGFNYPIFAIPLGIPLIILSIILKRKKGNRKIYKLGIITFIITFIIPLSLFILTIAGLMIGGAAE</sequence>
<evidence type="ECO:0000313" key="2">
    <source>
        <dbReference type="EMBL" id="GAG71537.1"/>
    </source>
</evidence>
<gene>
    <name evidence="2" type="ORF">S01H4_01894</name>
    <name evidence="3" type="ORF">S03H2_32762</name>
</gene>
<evidence type="ECO:0000256" key="1">
    <source>
        <dbReference type="SAM" id="Phobius"/>
    </source>
</evidence>
<evidence type="ECO:0000313" key="3">
    <source>
        <dbReference type="EMBL" id="GAH58383.1"/>
    </source>
</evidence>
<accession>X1ILE0</accession>